<name>A0A6A5RKP0_9PLEO</name>
<evidence type="ECO:0000313" key="1">
    <source>
        <dbReference type="EMBL" id="KAF1928023.1"/>
    </source>
</evidence>
<dbReference type="AlphaFoldDB" id="A0A6A5RKP0"/>
<dbReference type="RefSeq" id="XP_033448275.1">
    <property type="nucleotide sequence ID" value="XM_033598065.1"/>
</dbReference>
<dbReference type="GeneID" id="54355732"/>
<dbReference type="EMBL" id="ML978970">
    <property type="protein sequence ID" value="KAF1928023.1"/>
    <property type="molecule type" value="Genomic_DNA"/>
</dbReference>
<proteinExistence type="predicted"/>
<accession>A0A6A5RKP0</accession>
<reference evidence="1" key="1">
    <citation type="journal article" date="2020" name="Stud. Mycol.">
        <title>101 Dothideomycetes genomes: a test case for predicting lifestyles and emergence of pathogens.</title>
        <authorList>
            <person name="Haridas S."/>
            <person name="Albert R."/>
            <person name="Binder M."/>
            <person name="Bloem J."/>
            <person name="Labutti K."/>
            <person name="Salamov A."/>
            <person name="Andreopoulos B."/>
            <person name="Baker S."/>
            <person name="Barry K."/>
            <person name="Bills G."/>
            <person name="Bluhm B."/>
            <person name="Cannon C."/>
            <person name="Castanera R."/>
            <person name="Culley D."/>
            <person name="Daum C."/>
            <person name="Ezra D."/>
            <person name="Gonzalez J."/>
            <person name="Henrissat B."/>
            <person name="Kuo A."/>
            <person name="Liang C."/>
            <person name="Lipzen A."/>
            <person name="Lutzoni F."/>
            <person name="Magnuson J."/>
            <person name="Mondo S."/>
            <person name="Nolan M."/>
            <person name="Ohm R."/>
            <person name="Pangilinan J."/>
            <person name="Park H.-J."/>
            <person name="Ramirez L."/>
            <person name="Alfaro M."/>
            <person name="Sun H."/>
            <person name="Tritt A."/>
            <person name="Yoshinaga Y."/>
            <person name="Zwiers L.-H."/>
            <person name="Turgeon B."/>
            <person name="Goodwin S."/>
            <person name="Spatafora J."/>
            <person name="Crous P."/>
            <person name="Grigoriev I."/>
        </authorList>
    </citation>
    <scope>NUCLEOTIDE SEQUENCE</scope>
    <source>
        <strain evidence="1">CBS 183.55</strain>
    </source>
</reference>
<gene>
    <name evidence="1" type="ORF">M421DRAFT_92844</name>
</gene>
<keyword evidence="2" id="KW-1185">Reference proteome</keyword>
<sequence length="302" mass="33867">MYATALCHLGDSFTVTMRSSPCEAHFPFTQTFQQHNQICSTRTASHSRSIMNALDFLFDFADLMSTSSAMKLPPGTNKYAQDTQASKALSTTAVPSQSSQYQGEVQQPSQQLGAGIDSILVPQSENDMATFSRTHVESAIQHPIDWVLSPQFMQQPYMQEHSLLFPEHLRLPSSEDLSFGFDITYLHHHDQSCHCTHMPPPSMRFQHGCMIPSGWNVQQPHLEHLEPELHHLLPLPTEGLTYGNNCEHHVPGQLFACEYYPPHSYWAEDGCVPVAPRSIDVQYGDSGVEMSSENGAGFMQHY</sequence>
<evidence type="ECO:0000313" key="2">
    <source>
        <dbReference type="Proteomes" id="UP000800082"/>
    </source>
</evidence>
<organism evidence="1 2">
    <name type="scientific">Didymella exigua CBS 183.55</name>
    <dbReference type="NCBI Taxonomy" id="1150837"/>
    <lineage>
        <taxon>Eukaryota</taxon>
        <taxon>Fungi</taxon>
        <taxon>Dikarya</taxon>
        <taxon>Ascomycota</taxon>
        <taxon>Pezizomycotina</taxon>
        <taxon>Dothideomycetes</taxon>
        <taxon>Pleosporomycetidae</taxon>
        <taxon>Pleosporales</taxon>
        <taxon>Pleosporineae</taxon>
        <taxon>Didymellaceae</taxon>
        <taxon>Didymella</taxon>
    </lineage>
</organism>
<dbReference type="OrthoDB" id="10602209at2759"/>
<dbReference type="Proteomes" id="UP000800082">
    <property type="component" value="Unassembled WGS sequence"/>
</dbReference>
<protein>
    <submittedName>
        <fullName evidence="1">Uncharacterized protein</fullName>
    </submittedName>
</protein>